<dbReference type="GO" id="GO:0003676">
    <property type="term" value="F:nucleic acid binding"/>
    <property type="evidence" value="ECO:0007669"/>
    <property type="project" value="InterPro"/>
</dbReference>
<keyword evidence="4" id="KW-1185">Reference proteome</keyword>
<name>A4RUB1_OSTLU</name>
<dbReference type="Proteomes" id="UP000001568">
    <property type="component" value="Chromosome 3"/>
</dbReference>
<organism evidence="3 4">
    <name type="scientific">Ostreococcus lucimarinus (strain CCE9901)</name>
    <dbReference type="NCBI Taxonomy" id="436017"/>
    <lineage>
        <taxon>Eukaryota</taxon>
        <taxon>Viridiplantae</taxon>
        <taxon>Chlorophyta</taxon>
        <taxon>Mamiellophyceae</taxon>
        <taxon>Mamiellales</taxon>
        <taxon>Bathycoccaceae</taxon>
        <taxon>Ostreococcus</taxon>
    </lineage>
</organism>
<dbReference type="Gramene" id="ABO95221">
    <property type="protein sequence ID" value="ABO95221"/>
    <property type="gene ID" value="OSTLU_14581"/>
</dbReference>
<dbReference type="GeneID" id="5000832"/>
<feature type="compositionally biased region" description="Basic residues" evidence="1">
    <location>
        <begin position="135"/>
        <end position="153"/>
    </location>
</feature>
<feature type="region of interest" description="Disordered" evidence="1">
    <location>
        <begin position="107"/>
        <end position="126"/>
    </location>
</feature>
<feature type="region of interest" description="Disordered" evidence="1">
    <location>
        <begin position="131"/>
        <end position="167"/>
    </location>
</feature>
<evidence type="ECO:0000313" key="4">
    <source>
        <dbReference type="Proteomes" id="UP000001568"/>
    </source>
</evidence>
<dbReference type="HOGENOM" id="CLU_1597225_0_0_1"/>
<dbReference type="Pfam" id="PF01918">
    <property type="entry name" value="Alba"/>
    <property type="match status" value="1"/>
</dbReference>
<evidence type="ECO:0000259" key="2">
    <source>
        <dbReference type="Pfam" id="PF01918"/>
    </source>
</evidence>
<reference evidence="3 4" key="1">
    <citation type="journal article" date="2007" name="Proc. Natl. Acad. Sci. U.S.A.">
        <title>The tiny eukaryote Ostreococcus provides genomic insights into the paradox of plankton speciation.</title>
        <authorList>
            <person name="Palenik B."/>
            <person name="Grimwood J."/>
            <person name="Aerts A."/>
            <person name="Rouze P."/>
            <person name="Salamov A."/>
            <person name="Putnam N."/>
            <person name="Dupont C."/>
            <person name="Jorgensen R."/>
            <person name="Derelle E."/>
            <person name="Rombauts S."/>
            <person name="Zhou K."/>
            <person name="Otillar R."/>
            <person name="Merchant S.S."/>
            <person name="Podell S."/>
            <person name="Gaasterland T."/>
            <person name="Napoli C."/>
            <person name="Gendler K."/>
            <person name="Manuell A."/>
            <person name="Tai V."/>
            <person name="Vallon O."/>
            <person name="Piganeau G."/>
            <person name="Jancek S."/>
            <person name="Heijde M."/>
            <person name="Jabbari K."/>
            <person name="Bowler C."/>
            <person name="Lohr M."/>
            <person name="Robbens S."/>
            <person name="Werner G."/>
            <person name="Dubchak I."/>
            <person name="Pazour G.J."/>
            <person name="Ren Q."/>
            <person name="Paulsen I."/>
            <person name="Delwiche C."/>
            <person name="Schmutz J."/>
            <person name="Rokhsar D."/>
            <person name="Van de Peer Y."/>
            <person name="Moreau H."/>
            <person name="Grigoriev I.V."/>
        </authorList>
    </citation>
    <scope>NUCLEOTIDE SEQUENCE [LARGE SCALE GENOMIC DNA]</scope>
    <source>
        <strain evidence="3 4">CCE9901</strain>
    </source>
</reference>
<dbReference type="Gene3D" id="3.30.110.20">
    <property type="entry name" value="Alba-like domain"/>
    <property type="match status" value="1"/>
</dbReference>
<evidence type="ECO:0000313" key="3">
    <source>
        <dbReference type="EMBL" id="ABO95221.1"/>
    </source>
</evidence>
<dbReference type="EMBL" id="CP000583">
    <property type="protein sequence ID" value="ABO95221.1"/>
    <property type="molecule type" value="Genomic_DNA"/>
</dbReference>
<sequence length="167" mass="17779">MANAKRETKATAKTVDVEVVADSDARERAQQAVKALEEGTAEVVALVGVGLQVSKTVAAAELVKRSMLGVHQCTTYAPVTVKNAKATQIRIELAMSSSVLDVTSPGYQEPGMGTSSPARKRKPTMSFKREATMPMKKKMAKAFHQAQAKKHEARRGDAGNKNAAPSA</sequence>
<proteinExistence type="predicted"/>
<dbReference type="InterPro" id="IPR036882">
    <property type="entry name" value="Alba-like_dom_sf"/>
</dbReference>
<gene>
    <name evidence="3" type="ORF">OSTLU_14581</name>
</gene>
<evidence type="ECO:0000256" key="1">
    <source>
        <dbReference type="SAM" id="MobiDB-lite"/>
    </source>
</evidence>
<dbReference type="RefSeq" id="XP_001416928.1">
    <property type="nucleotide sequence ID" value="XM_001416891.1"/>
</dbReference>
<dbReference type="InterPro" id="IPR002775">
    <property type="entry name" value="DNA/RNA-bd_Alba-like"/>
</dbReference>
<protein>
    <recommendedName>
        <fullName evidence="2">DNA/RNA-binding protein Alba-like domain-containing protein</fullName>
    </recommendedName>
</protein>
<dbReference type="AlphaFoldDB" id="A4RUB1"/>
<feature type="domain" description="DNA/RNA-binding protein Alba-like" evidence="2">
    <location>
        <begin position="16"/>
        <end position="76"/>
    </location>
</feature>
<dbReference type="OrthoDB" id="424402at2759"/>
<dbReference type="SUPFAM" id="SSF82704">
    <property type="entry name" value="AlbA-like"/>
    <property type="match status" value="1"/>
</dbReference>
<dbReference type="KEGG" id="olu:OSTLU_14581"/>
<dbReference type="OMA" id="HQCTTYA"/>
<accession>A4RUB1</accession>